<feature type="signal peptide" evidence="1">
    <location>
        <begin position="1"/>
        <end position="19"/>
    </location>
</feature>
<evidence type="ECO:0008006" key="4">
    <source>
        <dbReference type="Google" id="ProtNLM"/>
    </source>
</evidence>
<dbReference type="OrthoDB" id="1493918at2"/>
<dbReference type="AlphaFoldDB" id="A0A3E1YEJ6"/>
<feature type="chain" id="PRO_5017634610" description="GLPGLI family protein" evidence="1">
    <location>
        <begin position="20"/>
        <end position="258"/>
    </location>
</feature>
<evidence type="ECO:0000313" key="2">
    <source>
        <dbReference type="EMBL" id="RFS24931.1"/>
    </source>
</evidence>
<dbReference type="Proteomes" id="UP000260644">
    <property type="component" value="Unassembled WGS sequence"/>
</dbReference>
<comment type="caution">
    <text evidence="2">The sequence shown here is derived from an EMBL/GenBank/DDBJ whole genome shotgun (WGS) entry which is preliminary data.</text>
</comment>
<evidence type="ECO:0000313" key="3">
    <source>
        <dbReference type="Proteomes" id="UP000260644"/>
    </source>
</evidence>
<organism evidence="2 3">
    <name type="scientific">Chitinophaga silvatica</name>
    <dbReference type="NCBI Taxonomy" id="2282649"/>
    <lineage>
        <taxon>Bacteria</taxon>
        <taxon>Pseudomonadati</taxon>
        <taxon>Bacteroidota</taxon>
        <taxon>Chitinophagia</taxon>
        <taxon>Chitinophagales</taxon>
        <taxon>Chitinophagaceae</taxon>
        <taxon>Chitinophaga</taxon>
    </lineage>
</organism>
<sequence>MKKLLLCLLFLKYSIVLNAQISDFGRGVVKIKAYSYSPDQQAPDYNVTKSEKQLFNRFTYYIDGDWIQQKDEFGDDFGRTKTKSEEIATDFSFTILHPTYWIDWRAKRLYSYSISKTFIGVLDLEKDTREMFFRRIGKEDSARIIELKEDLAVMIGGKKSFKGKTVKGSDTLTFYYSKEKVPVYSPLNSFVPADFPYFVTSVRTTTTWSNTTKLGHLIFEVINTSPLPENYSDKKAPGNLPVKEIKDVMELFQDYSNN</sequence>
<proteinExistence type="predicted"/>
<accession>A0A3E1YEJ6</accession>
<gene>
    <name evidence="2" type="ORF">DVR12_07005</name>
</gene>
<dbReference type="RefSeq" id="WP_116974926.1">
    <property type="nucleotide sequence ID" value="NZ_QPMM01000002.1"/>
</dbReference>
<name>A0A3E1YEJ6_9BACT</name>
<keyword evidence="1" id="KW-0732">Signal</keyword>
<protein>
    <recommendedName>
        <fullName evidence="4">GLPGLI family protein</fullName>
    </recommendedName>
</protein>
<reference evidence="2 3" key="1">
    <citation type="submission" date="2018-07" db="EMBL/GenBank/DDBJ databases">
        <title>Chitinophaga K2CV101002-2 sp. nov., isolated from a monsoon evergreen broad-leaved forest soil.</title>
        <authorList>
            <person name="Lv Y."/>
        </authorList>
    </citation>
    <scope>NUCLEOTIDE SEQUENCE [LARGE SCALE GENOMIC DNA]</scope>
    <source>
        <strain evidence="2 3">GDMCC 1.1288</strain>
    </source>
</reference>
<keyword evidence="3" id="KW-1185">Reference proteome</keyword>
<evidence type="ECO:0000256" key="1">
    <source>
        <dbReference type="SAM" id="SignalP"/>
    </source>
</evidence>
<dbReference type="EMBL" id="QPMM01000002">
    <property type="protein sequence ID" value="RFS24931.1"/>
    <property type="molecule type" value="Genomic_DNA"/>
</dbReference>